<evidence type="ECO:0000256" key="12">
    <source>
        <dbReference type="ARBA" id="ARBA00024420"/>
    </source>
</evidence>
<dbReference type="GO" id="GO:0004674">
    <property type="term" value="F:protein serine/threonine kinase activity"/>
    <property type="evidence" value="ECO:0007669"/>
    <property type="project" value="UniProtKB-KW"/>
</dbReference>
<dbReference type="EMBL" id="MLAK01000682">
    <property type="protein sequence ID" value="OHT07911.1"/>
    <property type="molecule type" value="Genomic_DNA"/>
</dbReference>
<dbReference type="Proteomes" id="UP000179807">
    <property type="component" value="Unassembled WGS sequence"/>
</dbReference>
<evidence type="ECO:0000256" key="5">
    <source>
        <dbReference type="ARBA" id="ARBA00022679"/>
    </source>
</evidence>
<evidence type="ECO:0000256" key="8">
    <source>
        <dbReference type="ARBA" id="ARBA00022777"/>
    </source>
</evidence>
<dbReference type="InterPro" id="IPR057564">
    <property type="entry name" value="HEAT_ATR"/>
</dbReference>
<dbReference type="SUPFAM" id="SSF56112">
    <property type="entry name" value="Protein kinase-like (PK-like)"/>
    <property type="match status" value="1"/>
</dbReference>
<dbReference type="InterPro" id="IPR014009">
    <property type="entry name" value="PIK_FAT"/>
</dbReference>
<dbReference type="SUPFAM" id="SSF48371">
    <property type="entry name" value="ARM repeat"/>
    <property type="match status" value="2"/>
</dbReference>
<accession>A0A1J4K926</accession>
<dbReference type="CDD" id="cd00892">
    <property type="entry name" value="PIKKc_ATR"/>
    <property type="match status" value="1"/>
</dbReference>
<dbReference type="PROSITE" id="PS00916">
    <property type="entry name" value="PI3_4_KINASE_2"/>
    <property type="match status" value="1"/>
</dbReference>
<evidence type="ECO:0000256" key="1">
    <source>
        <dbReference type="ARBA" id="ARBA00004123"/>
    </source>
</evidence>
<name>A0A1J4K926_9EUKA</name>
<dbReference type="Gene3D" id="3.30.1010.10">
    <property type="entry name" value="Phosphatidylinositol 3-kinase Catalytic Subunit, Chain A, domain 4"/>
    <property type="match status" value="1"/>
</dbReference>
<evidence type="ECO:0000259" key="16">
    <source>
        <dbReference type="PROSITE" id="PS51190"/>
    </source>
</evidence>
<comment type="subcellular location">
    <subcellularLocation>
        <location evidence="1">Nucleus</location>
    </subcellularLocation>
</comment>
<keyword evidence="11" id="KW-0539">Nucleus</keyword>
<dbReference type="PROSITE" id="PS51190">
    <property type="entry name" value="FATC"/>
    <property type="match status" value="1"/>
</dbReference>
<dbReference type="InterPro" id="IPR003152">
    <property type="entry name" value="FATC_dom"/>
</dbReference>
<dbReference type="EC" id="2.7.11.1" evidence="3"/>
<evidence type="ECO:0000256" key="13">
    <source>
        <dbReference type="SAM" id="MobiDB-lite"/>
    </source>
</evidence>
<dbReference type="SMART" id="SM00146">
    <property type="entry name" value="PI3Kc"/>
    <property type="match status" value="1"/>
</dbReference>
<evidence type="ECO:0000256" key="9">
    <source>
        <dbReference type="ARBA" id="ARBA00022840"/>
    </source>
</evidence>
<evidence type="ECO:0000256" key="11">
    <source>
        <dbReference type="ARBA" id="ARBA00023242"/>
    </source>
</evidence>
<reference evidence="17" key="1">
    <citation type="submission" date="2016-10" db="EMBL/GenBank/DDBJ databases">
        <authorList>
            <person name="Benchimol M."/>
            <person name="Almeida L.G."/>
            <person name="Vasconcelos A.T."/>
            <person name="Perreira-Neves A."/>
            <person name="Rosa I.A."/>
            <person name="Tasca T."/>
            <person name="Bogo M.R."/>
            <person name="de Souza W."/>
        </authorList>
    </citation>
    <scope>NUCLEOTIDE SEQUENCE [LARGE SCALE GENOMIC DNA]</scope>
    <source>
        <strain evidence="17">K</strain>
    </source>
</reference>
<dbReference type="GO" id="GO:0005694">
    <property type="term" value="C:chromosome"/>
    <property type="evidence" value="ECO:0007669"/>
    <property type="project" value="TreeGrafter"/>
</dbReference>
<feature type="domain" description="PI3K/PI4K catalytic" evidence="14">
    <location>
        <begin position="1865"/>
        <end position="2190"/>
    </location>
</feature>
<dbReference type="RefSeq" id="XP_068361047.1">
    <property type="nucleotide sequence ID" value="XM_068492240.1"/>
</dbReference>
<evidence type="ECO:0000256" key="6">
    <source>
        <dbReference type="ARBA" id="ARBA00022741"/>
    </source>
</evidence>
<evidence type="ECO:0000256" key="2">
    <source>
        <dbReference type="ARBA" id="ARBA00010769"/>
    </source>
</evidence>
<evidence type="ECO:0000313" key="17">
    <source>
        <dbReference type="EMBL" id="OHT07911.1"/>
    </source>
</evidence>
<feature type="compositionally biased region" description="Polar residues" evidence="13">
    <location>
        <begin position="1"/>
        <end position="15"/>
    </location>
</feature>
<evidence type="ECO:0000256" key="10">
    <source>
        <dbReference type="ARBA" id="ARBA00023204"/>
    </source>
</evidence>
<feature type="region of interest" description="Disordered" evidence="13">
    <location>
        <begin position="1"/>
        <end position="21"/>
    </location>
</feature>
<evidence type="ECO:0000256" key="7">
    <source>
        <dbReference type="ARBA" id="ARBA00022763"/>
    </source>
</evidence>
<dbReference type="SMART" id="SM01343">
    <property type="entry name" value="FATC"/>
    <property type="match status" value="1"/>
</dbReference>
<comment type="similarity">
    <text evidence="2">Belongs to the PI3/PI4-kinase family. ATM subfamily.</text>
</comment>
<evidence type="ECO:0000313" key="18">
    <source>
        <dbReference type="Proteomes" id="UP000179807"/>
    </source>
</evidence>
<keyword evidence="6" id="KW-0547">Nucleotide-binding</keyword>
<dbReference type="GO" id="GO:0000077">
    <property type="term" value="P:DNA damage checkpoint signaling"/>
    <property type="evidence" value="ECO:0007669"/>
    <property type="project" value="TreeGrafter"/>
</dbReference>
<dbReference type="GO" id="GO:0005524">
    <property type="term" value="F:ATP binding"/>
    <property type="evidence" value="ECO:0007669"/>
    <property type="project" value="UniProtKB-KW"/>
</dbReference>
<dbReference type="InterPro" id="IPR036940">
    <property type="entry name" value="PI3/4_kinase_cat_sf"/>
</dbReference>
<keyword evidence="5" id="KW-0808">Transferase</keyword>
<dbReference type="InterPro" id="IPR011009">
    <property type="entry name" value="Kinase-like_dom_sf"/>
</dbReference>
<dbReference type="PROSITE" id="PS50290">
    <property type="entry name" value="PI3_4_KINASE_3"/>
    <property type="match status" value="1"/>
</dbReference>
<keyword evidence="9" id="KW-0067">ATP-binding</keyword>
<dbReference type="OrthoDB" id="381190at2759"/>
<comment type="caution">
    <text evidence="17">The sequence shown here is derived from an EMBL/GenBank/DDBJ whole genome shotgun (WGS) entry which is preliminary data.</text>
</comment>
<protein>
    <recommendedName>
        <fullName evidence="12">Serine/threonine-protein kinase ATR</fullName>
        <ecNumber evidence="3">2.7.11.1</ecNumber>
    </recommendedName>
</protein>
<dbReference type="PANTHER" id="PTHR11139">
    <property type="entry name" value="ATAXIA TELANGIECTASIA MUTATED ATM -RELATED"/>
    <property type="match status" value="1"/>
</dbReference>
<dbReference type="GO" id="GO:0000723">
    <property type="term" value="P:telomere maintenance"/>
    <property type="evidence" value="ECO:0007669"/>
    <property type="project" value="TreeGrafter"/>
</dbReference>
<organism evidence="17 18">
    <name type="scientific">Tritrichomonas foetus</name>
    <dbReference type="NCBI Taxonomy" id="1144522"/>
    <lineage>
        <taxon>Eukaryota</taxon>
        <taxon>Metamonada</taxon>
        <taxon>Parabasalia</taxon>
        <taxon>Tritrichomonadida</taxon>
        <taxon>Tritrichomonadidae</taxon>
        <taxon>Tritrichomonas</taxon>
    </lineage>
</organism>
<dbReference type="VEuPathDB" id="TrichDB:TRFO_05017"/>
<evidence type="ECO:0000256" key="4">
    <source>
        <dbReference type="ARBA" id="ARBA00022527"/>
    </source>
</evidence>
<dbReference type="InterPro" id="IPR018936">
    <property type="entry name" value="PI3/4_kinase_CS"/>
</dbReference>
<feature type="domain" description="FATC" evidence="16">
    <location>
        <begin position="2174"/>
        <end position="2206"/>
    </location>
</feature>
<dbReference type="GO" id="GO:0005634">
    <property type="term" value="C:nucleus"/>
    <property type="evidence" value="ECO:0007669"/>
    <property type="project" value="UniProtKB-SubCell"/>
</dbReference>
<dbReference type="Pfam" id="PF02260">
    <property type="entry name" value="FATC"/>
    <property type="match status" value="1"/>
</dbReference>
<evidence type="ECO:0000259" key="14">
    <source>
        <dbReference type="PROSITE" id="PS50290"/>
    </source>
</evidence>
<dbReference type="Pfam" id="PF23593">
    <property type="entry name" value="HEAT_ATR"/>
    <property type="match status" value="1"/>
</dbReference>
<dbReference type="Gene3D" id="1.10.1070.11">
    <property type="entry name" value="Phosphatidylinositol 3-/4-kinase, catalytic domain"/>
    <property type="match status" value="1"/>
</dbReference>
<dbReference type="InterPro" id="IPR016024">
    <property type="entry name" value="ARM-type_fold"/>
</dbReference>
<keyword evidence="4" id="KW-0723">Serine/threonine-protein kinase</keyword>
<proteinExistence type="inferred from homology"/>
<dbReference type="InterPro" id="IPR012993">
    <property type="entry name" value="UME"/>
</dbReference>
<sequence>MSEASVFSTECTQDSQNDDSQDIENSVRVIIDNYLSNPLSNEQTNKVYTALQVAATSKRHIFQRNAAFLDQIVQKLLTYCINVLQKNNQKSDFIDNITIEYISIYPAKKRDLFIHRLILAIQDYYLPETQSKSTVIMPSADDKFSRIDCNTEKASFFYLTLFYKLSQRFPMYDGSLLILIQHLLCTDDHNVQLLTMKILSEFVSISMELSFRIIRILLSFITNHLNTQISQEDFDPLLVTIFNKSYNNIPPQIKPLIGREVLSYLPQLCHLTNCKIIDLVFRCVQDFITIDQVNAQLSASFFLKLFREYYLNKEFIKICKNIVQHSPNFKSSLWKQFSSDFIYLPALLYISPDFQFDLTILNNVSPPILYDIVVLLDQIPEWLERRLSKFLVNYPPKENQIKLLIKFIPAMPQQNYHPDLICKILSEDEGRISSHYQKLKKFALEANSIKLASLLAAKYPEDQAEYSLMICNHTNSDAAWEDENFRRAVAIITSNAKKLTFKEDYFIILYGKSKLRLMYLYAQERALWKPFLKPVLQAINDEHEDYAIAAISVLHMLENFQEIYAYYSYYFFKHVLSLLNDKKYCLRFKNVLKCLFPQYKLIDFAPNIIPILIRNKDTKILELYSAMCNEELAQATVPAPSLSVEDLVLNNISSVYLYLFVYIKDRHHFSDCITFLQNLLGKQPTKLLNSCIGTLAPQLLLYLASDEPKLRNNAKEAIKVISNLCFHKKFSDTAELMKYFWSENFLVTIIDFCRILYDNASRRYTAVLKTLITSVEYIEPFIHSCYPKILSITDIAMRRDSLRSLCIELWQKLMSSISDKSIFPSIFGHVISQLLPYFDQFPDQITDVLRILIIENSDVTQQCFIEIAHIPLFLERPQLSDINKTLQNVAQSDNWKSRIVKLSKQLESTAPPFRRLILQQLFLTLKANICNLNELSAQDISELMKKLWIVSSHEKISEHILYCAQCMSLLPFDKEVSPPEHKSIESDHNSIIITIITDYLVKILEDSSSFMNHDHAALAIQELLKVIGCSAKATEDEELLKQDSIWNCFPGDIQNIIFPFLKSRYRMNQKQIELEPIVKTHGLTVNKWLCNLTQYLLQISTGSTQYFKHCSCVLPDSPSLCKFFLPYLCRENLTNEQFRKTLRKQWKQLMRLLNGGSAYSRDFARQALQILFSLFDTLASLSISVGEKRHISNWPTLGIASESQLADAAFQCELYQRSLQHIELDLHDGGIFEDRQQILLKIYQHIDDPDGLEFLSRSKQNDFDDAIVALESQSLAVHSNQKCKLDLIHEMLLKGRYERALSDAILLKNFLPDNVEVNALIAKAAIRLQRWDEMSKLTLPDVIPPNHRQDAIDIITARLLYFRKIKDRTNFDHEVKLFGSTIVPLFSSAAMVSYFRLIPLLVQIRLVEEIEEFNEDNMTFSHWENDVPMKPIDLERIVSVRSALIGEFTKDKHIKSSLIAGQWLQLARYCRKSMDLLNSKVFCSRAKIYVIDQVDQMYCSFEMAKIYWELDQRNAAQALLKQICPENDNKLFAKVKYLNANWAELNSSSDLKTISETYQESLNLCQTGKAHLAIATAADHRIIGFTTYLEELAQESRVHATGPSPSGAPGPVRRATSKFWSGSLQPISVMTFLNEQIPLALSNYMKSMLFSPQYSYEVVPRVLVLFFDIGRYLLHDPEKNLFHMVSQNHKNQILKAMKESILNILPQLKSSIWVNSITQLISRIEQPTQLVEILHRLIQPALQDYPQATFWHLMSIYRSNNRRSCFSNFWDFFQNEFRAVCELKEINDLKEIFNKITGLLLELIKYTVPEKSKKTISIQASDIIPDLLKEFENSNLLMPLSSSLIIQPNTSPQMFINSIPRIQSMNSLIQVFPSLQNPKRISVLSTTGKTYYYLCKRDDDLRKDMRMMEFGSFVSRLLARDKRCKQRNLSIVTFAVICLDERSGIIEWVENTEGLRNILEKLYRPLNKGIPTPQLRQLFCDGVHMEPTMLMKRKQQNFVQHVLPAYPPVMHLFFASTFRDISRWLQARLTYTRSIAVWSMVGYVVGLGDRHAENILFSKKTGACLHVDFSVLFDKGKTLNIPECVPFRLTQNIVDGMGVLGTDGAFSAASTLVMEILREKKHKIVSVLQTFIHDPLIEWKGRDGSDKNGAVVQAKLTLKEVERRLSGIAEDKTSTRSPECVVQELIKQATDNNNLALMFIGWQPYL</sequence>
<dbReference type="PROSITE" id="PS51189">
    <property type="entry name" value="FAT"/>
    <property type="match status" value="1"/>
</dbReference>
<keyword evidence="18" id="KW-1185">Reference proteome</keyword>
<evidence type="ECO:0000259" key="15">
    <source>
        <dbReference type="PROSITE" id="PS51189"/>
    </source>
</evidence>
<keyword evidence="8 17" id="KW-0418">Kinase</keyword>
<keyword evidence="10" id="KW-0234">DNA repair</keyword>
<dbReference type="Pfam" id="PF00454">
    <property type="entry name" value="PI3_PI4_kinase"/>
    <property type="match status" value="1"/>
</dbReference>
<dbReference type="GeneID" id="94826944"/>
<evidence type="ECO:0000256" key="3">
    <source>
        <dbReference type="ARBA" id="ARBA00012513"/>
    </source>
</evidence>
<dbReference type="PANTHER" id="PTHR11139:SF69">
    <property type="entry name" value="SERINE_THREONINE-PROTEIN KINASE ATR"/>
    <property type="match status" value="1"/>
</dbReference>
<feature type="domain" description="FAT" evidence="15">
    <location>
        <begin position="1204"/>
        <end position="1759"/>
    </location>
</feature>
<dbReference type="InterPro" id="IPR000403">
    <property type="entry name" value="PI3/4_kinase_cat_dom"/>
</dbReference>
<dbReference type="Pfam" id="PF08064">
    <property type="entry name" value="UME"/>
    <property type="match status" value="1"/>
</dbReference>
<dbReference type="InterPro" id="IPR050517">
    <property type="entry name" value="DDR_Repair_Kinase"/>
</dbReference>
<gene>
    <name evidence="17" type="ORF">TRFO_05017</name>
</gene>
<keyword evidence="7" id="KW-0227">DNA damage</keyword>
<dbReference type="GO" id="GO:0006281">
    <property type="term" value="P:DNA repair"/>
    <property type="evidence" value="ECO:0007669"/>
    <property type="project" value="UniProtKB-KW"/>
</dbReference>